<name>A0A3L8DDT0_OOCBI</name>
<feature type="compositionally biased region" description="Basic and acidic residues" evidence="1">
    <location>
        <begin position="49"/>
        <end position="74"/>
    </location>
</feature>
<dbReference type="OrthoDB" id="6159439at2759"/>
<protein>
    <submittedName>
        <fullName evidence="2">Uncharacterized protein</fullName>
    </submittedName>
</protein>
<reference evidence="2" key="1">
    <citation type="journal article" date="2018" name="Genome Res.">
        <title>The genomic architecture and molecular evolution of ant odorant receptors.</title>
        <authorList>
            <person name="McKenzie S.K."/>
            <person name="Kronauer D.J.C."/>
        </authorList>
    </citation>
    <scope>NUCLEOTIDE SEQUENCE [LARGE SCALE GENOMIC DNA]</scope>
    <source>
        <strain evidence="2">Clonal line C1</strain>
    </source>
</reference>
<gene>
    <name evidence="2" type="ORF">DMN91_008838</name>
</gene>
<reference evidence="2" key="2">
    <citation type="submission" date="2018-07" db="EMBL/GenBank/DDBJ databases">
        <authorList>
            <person name="Mckenzie S.K."/>
            <person name="Kronauer D.J.C."/>
        </authorList>
    </citation>
    <scope>NUCLEOTIDE SEQUENCE</scope>
    <source>
        <strain evidence="2">Clonal line C1</strain>
    </source>
</reference>
<dbReference type="Proteomes" id="UP000279307">
    <property type="component" value="Chromosome 9"/>
</dbReference>
<feature type="region of interest" description="Disordered" evidence="1">
    <location>
        <begin position="1"/>
        <end position="124"/>
    </location>
</feature>
<accession>A0A3L8DDT0</accession>
<feature type="compositionally biased region" description="Basic and acidic residues" evidence="1">
    <location>
        <begin position="14"/>
        <end position="37"/>
    </location>
</feature>
<evidence type="ECO:0000313" key="2">
    <source>
        <dbReference type="EMBL" id="RLU18481.1"/>
    </source>
</evidence>
<organism evidence="2">
    <name type="scientific">Ooceraea biroi</name>
    <name type="common">Clonal raider ant</name>
    <name type="synonym">Cerapachys biroi</name>
    <dbReference type="NCBI Taxonomy" id="2015173"/>
    <lineage>
        <taxon>Eukaryota</taxon>
        <taxon>Metazoa</taxon>
        <taxon>Ecdysozoa</taxon>
        <taxon>Arthropoda</taxon>
        <taxon>Hexapoda</taxon>
        <taxon>Insecta</taxon>
        <taxon>Pterygota</taxon>
        <taxon>Neoptera</taxon>
        <taxon>Endopterygota</taxon>
        <taxon>Hymenoptera</taxon>
        <taxon>Apocrita</taxon>
        <taxon>Aculeata</taxon>
        <taxon>Formicoidea</taxon>
        <taxon>Formicidae</taxon>
        <taxon>Dorylinae</taxon>
        <taxon>Ooceraea</taxon>
    </lineage>
</organism>
<proteinExistence type="predicted"/>
<comment type="caution">
    <text evidence="2">The sequence shown here is derived from an EMBL/GenBank/DDBJ whole genome shotgun (WGS) entry which is preliminary data.</text>
</comment>
<feature type="compositionally biased region" description="Basic and acidic residues" evidence="1">
    <location>
        <begin position="85"/>
        <end position="106"/>
    </location>
</feature>
<dbReference type="EMBL" id="QOIP01000009">
    <property type="protein sequence ID" value="RLU18481.1"/>
    <property type="molecule type" value="Genomic_DNA"/>
</dbReference>
<dbReference type="AlphaFoldDB" id="A0A3L8DDT0"/>
<sequence>MRGVKCMLDDLDQEPIRDEVSRTEEPSSSHEVQDERSNSYLALLPTTASRREKEKERMVCQPDDGRKIGHDGKVKHAFASKRSTSKRDQIARRRRTAGEATKEHGEVLGLPKPPRPTCPTNRPAKPSNMSCLPISAGQPATVPLSRAACISARRRKSATLALNFYGASSTAATNNGACPRSEATIAKEGALALSGPAEEQPTEKTDEQRRIFPPINDRKGPLSADIVDADGIRGVLLGGAGWPFPWRPTHSLQTLEHPSPGDVVGTLSRVSPASATFPQRGEFDSSLPSRRRVPEQIETAYLG</sequence>
<evidence type="ECO:0000256" key="1">
    <source>
        <dbReference type="SAM" id="MobiDB-lite"/>
    </source>
</evidence>
<feature type="region of interest" description="Disordered" evidence="1">
    <location>
        <begin position="274"/>
        <end position="303"/>
    </location>
</feature>